<dbReference type="InterPro" id="IPR059010">
    <property type="entry name" value="TMEM179-179B"/>
</dbReference>
<dbReference type="OrthoDB" id="6423876at2759"/>
<proteinExistence type="inferred from homology"/>
<keyword evidence="2 6" id="KW-0812">Transmembrane</keyword>
<dbReference type="PANTHER" id="PTHR31872">
    <property type="entry name" value="TRANSMEMBRANE PROTEIN 179"/>
    <property type="match status" value="1"/>
</dbReference>
<evidence type="ECO:0000256" key="1">
    <source>
        <dbReference type="ARBA" id="ARBA00004141"/>
    </source>
</evidence>
<name>A0A1S3HR92_LINAN</name>
<reference evidence="8" key="1">
    <citation type="submission" date="2025-08" db="UniProtKB">
        <authorList>
            <consortium name="RefSeq"/>
        </authorList>
    </citation>
    <scope>IDENTIFICATION</scope>
    <source>
        <tissue evidence="8">Gonads</tissue>
    </source>
</reference>
<keyword evidence="7" id="KW-1185">Reference proteome</keyword>
<comment type="similarity">
    <text evidence="5">Belongs to the TMEM179 family.</text>
</comment>
<gene>
    <name evidence="8" type="primary">LOC106157446</name>
</gene>
<dbReference type="Pfam" id="PF26158">
    <property type="entry name" value="Claudin_TMEM179-179B"/>
    <property type="match status" value="1"/>
</dbReference>
<comment type="subcellular location">
    <subcellularLocation>
        <location evidence="1">Membrane</location>
        <topology evidence="1">Multi-pass membrane protein</topology>
    </subcellularLocation>
</comment>
<evidence type="ECO:0000256" key="6">
    <source>
        <dbReference type="SAM" id="Phobius"/>
    </source>
</evidence>
<dbReference type="GeneID" id="106157446"/>
<evidence type="ECO:0000256" key="3">
    <source>
        <dbReference type="ARBA" id="ARBA00022989"/>
    </source>
</evidence>
<dbReference type="InParanoid" id="A0A1S3HR92"/>
<sequence>MAVRVTLILLTVTYFLVFIGSASVSLSIGIIQIKWNGLCLLFASGKWGYENNMWMFRFVSKTSTHTPCSFVSIISALNAVNAMFMFIYCMYTVLARSRQGQDIVTMIPAVLSVLKTILLLACAIVISAGLAAFCKQITSKRNIAPTCRGTQTNIKWLNVDGSYFYDITNFAQFAGWALFGCSLILNGILFFRLRQDFKSPRPSDLATLTES</sequence>
<feature type="transmembrane region" description="Helical" evidence="6">
    <location>
        <begin position="69"/>
        <end position="91"/>
    </location>
</feature>
<dbReference type="Proteomes" id="UP000085678">
    <property type="component" value="Unplaced"/>
</dbReference>
<protein>
    <submittedName>
        <fullName evidence="8">Transmembrane protein 179-like</fullName>
    </submittedName>
</protein>
<accession>A0A1S3HR92</accession>
<dbReference type="KEGG" id="lak:106157446"/>
<dbReference type="RefSeq" id="XP_013388553.1">
    <property type="nucleotide sequence ID" value="XM_013533099.1"/>
</dbReference>
<dbReference type="PANTHER" id="PTHR31872:SF4">
    <property type="entry name" value="TRANSMEMBRANE PROTEIN 179"/>
    <property type="match status" value="1"/>
</dbReference>
<evidence type="ECO:0000256" key="2">
    <source>
        <dbReference type="ARBA" id="ARBA00022692"/>
    </source>
</evidence>
<evidence type="ECO:0000313" key="8">
    <source>
        <dbReference type="RefSeq" id="XP_013388553.1"/>
    </source>
</evidence>
<dbReference type="InterPro" id="IPR029673">
    <property type="entry name" value="TMEM179"/>
</dbReference>
<evidence type="ECO:0000256" key="4">
    <source>
        <dbReference type="ARBA" id="ARBA00023136"/>
    </source>
</evidence>
<keyword evidence="4 6" id="KW-0472">Membrane</keyword>
<evidence type="ECO:0000313" key="7">
    <source>
        <dbReference type="Proteomes" id="UP000085678"/>
    </source>
</evidence>
<feature type="transmembrane region" description="Helical" evidence="6">
    <location>
        <begin position="173"/>
        <end position="191"/>
    </location>
</feature>
<organism evidence="7 8">
    <name type="scientific">Lingula anatina</name>
    <name type="common">Brachiopod</name>
    <name type="synonym">Lingula unguis</name>
    <dbReference type="NCBI Taxonomy" id="7574"/>
    <lineage>
        <taxon>Eukaryota</taxon>
        <taxon>Metazoa</taxon>
        <taxon>Spiralia</taxon>
        <taxon>Lophotrochozoa</taxon>
        <taxon>Brachiopoda</taxon>
        <taxon>Linguliformea</taxon>
        <taxon>Lingulata</taxon>
        <taxon>Lingulida</taxon>
        <taxon>Linguloidea</taxon>
        <taxon>Lingulidae</taxon>
        <taxon>Lingula</taxon>
    </lineage>
</organism>
<dbReference type="AlphaFoldDB" id="A0A1S3HR92"/>
<feature type="transmembrane region" description="Helical" evidence="6">
    <location>
        <begin position="103"/>
        <end position="133"/>
    </location>
</feature>
<evidence type="ECO:0000256" key="5">
    <source>
        <dbReference type="ARBA" id="ARBA00093776"/>
    </source>
</evidence>
<feature type="transmembrane region" description="Helical" evidence="6">
    <location>
        <begin position="6"/>
        <end position="26"/>
    </location>
</feature>
<keyword evidence="3 6" id="KW-1133">Transmembrane helix</keyword>